<dbReference type="SUPFAM" id="SSF48317">
    <property type="entry name" value="Acid phosphatase/Vanadium-dependent haloperoxidase"/>
    <property type="match status" value="1"/>
</dbReference>
<dbReference type="Gene3D" id="1.10.606.10">
    <property type="entry name" value="Vanadium-containing Chloroperoxidase, domain 2"/>
    <property type="match status" value="1"/>
</dbReference>
<protein>
    <submittedName>
        <fullName evidence="2">Chloroperoxidase</fullName>
    </submittedName>
</protein>
<dbReference type="GO" id="GO:0004601">
    <property type="term" value="F:peroxidase activity"/>
    <property type="evidence" value="ECO:0007669"/>
    <property type="project" value="InterPro"/>
</dbReference>
<keyword evidence="1" id="KW-0472">Membrane</keyword>
<sequence>MGQARKAYAMRIHLNSIVGLLVVIACSLSGWSKFSTSTSWAGDGNTNRSGTMNHDRGNRDWSNDAVLDWNAVLLQACANDYDPAVVSPPDQRGPERTARAFAIVHVAIFDAVNSVDGSFTPYLAAIKAAPGASIDAAVAQAGHDTLIALYPHQKALFDSALAQSLDGIPSWQSRRGVEVGKASAANILAARANDGSMESMSYTPIRLPGYHRVDPLHPTQGYLNPMWGRVIPFTMTSSEQFLAPDFVGENPVSRFAWLNSDEYTAAFLEVKAFGAKNSSVRTADQTEIGIFWSYDGSPRLGTPPRLYNQIARVIANQMDNSEVENARLFALINLAMGDAGISCWYCKYEYQFWRPIIGIRNAASTGNPATVADRNWEPLGAQADNGSGTNFTPSFPSYTSGHASFGSALFQVLRRYYGTDEIPFRFQSDEFNGVTQDDTGKVRPRRTRCYFNMTQAEKENHDSRIYLGVHWRFDQHWGLVEGQALGNFVIDNYLLPR</sequence>
<dbReference type="EMBL" id="CP155447">
    <property type="protein sequence ID" value="XBH07056.1"/>
    <property type="molecule type" value="Genomic_DNA"/>
</dbReference>
<accession>A0AAU7CP78</accession>
<dbReference type="Gene3D" id="1.20.144.10">
    <property type="entry name" value="Phosphatidic acid phosphatase type 2/haloperoxidase"/>
    <property type="match status" value="1"/>
</dbReference>
<gene>
    <name evidence="2" type="ORF">V5E97_13740</name>
</gene>
<proteinExistence type="predicted"/>
<keyword evidence="1" id="KW-0812">Transmembrane</keyword>
<dbReference type="CDD" id="cd03398">
    <property type="entry name" value="PAP2_haloperoxidase"/>
    <property type="match status" value="1"/>
</dbReference>
<reference evidence="2" key="1">
    <citation type="submission" date="2024-05" db="EMBL/GenBank/DDBJ databases">
        <title>Planctomycetes of the genus Singulisphaera possess chitinolytic capabilities.</title>
        <authorList>
            <person name="Ivanova A."/>
        </authorList>
    </citation>
    <scope>NUCLEOTIDE SEQUENCE</scope>
    <source>
        <strain evidence="2">Ch08T</strain>
    </source>
</reference>
<dbReference type="PANTHER" id="PTHR34599:SF1">
    <property type="entry name" value="PHOSPHATIDIC ACID PHOSPHATASE TYPE 2_HALOPEROXIDASE DOMAIN-CONTAINING PROTEIN"/>
    <property type="match status" value="1"/>
</dbReference>
<keyword evidence="1" id="KW-1133">Transmembrane helix</keyword>
<dbReference type="InterPro" id="IPR036938">
    <property type="entry name" value="PAP2/HPO_sf"/>
</dbReference>
<dbReference type="AlphaFoldDB" id="A0AAU7CP78"/>
<name>A0AAU7CP78_9BACT</name>
<evidence type="ECO:0000256" key="1">
    <source>
        <dbReference type="SAM" id="Phobius"/>
    </source>
</evidence>
<evidence type="ECO:0000313" key="2">
    <source>
        <dbReference type="EMBL" id="XBH07056.1"/>
    </source>
</evidence>
<dbReference type="InterPro" id="IPR052559">
    <property type="entry name" value="V-haloperoxidase"/>
</dbReference>
<dbReference type="InterPro" id="IPR016119">
    <property type="entry name" value="Br/Cl_peroxidase_C"/>
</dbReference>
<organism evidence="2">
    <name type="scientific">Singulisphaera sp. Ch08</name>
    <dbReference type="NCBI Taxonomy" id="3120278"/>
    <lineage>
        <taxon>Bacteria</taxon>
        <taxon>Pseudomonadati</taxon>
        <taxon>Planctomycetota</taxon>
        <taxon>Planctomycetia</taxon>
        <taxon>Isosphaerales</taxon>
        <taxon>Isosphaeraceae</taxon>
        <taxon>Singulisphaera</taxon>
    </lineage>
</organism>
<dbReference type="PROSITE" id="PS51257">
    <property type="entry name" value="PROKAR_LIPOPROTEIN"/>
    <property type="match status" value="1"/>
</dbReference>
<dbReference type="RefSeq" id="WP_406699902.1">
    <property type="nucleotide sequence ID" value="NZ_CP155447.1"/>
</dbReference>
<dbReference type="PANTHER" id="PTHR34599">
    <property type="entry name" value="PEROXIDASE-RELATED"/>
    <property type="match status" value="1"/>
</dbReference>
<feature type="transmembrane region" description="Helical" evidence="1">
    <location>
        <begin position="12"/>
        <end position="31"/>
    </location>
</feature>